<accession>D5BTR7</accession>
<dbReference type="AlphaFoldDB" id="D5BTR7"/>
<dbReference type="OrthoDB" id="9978470at2"/>
<dbReference type="Proteomes" id="UP000007460">
    <property type="component" value="Chromosome"/>
</dbReference>
<keyword evidence="2" id="KW-1185">Reference proteome</keyword>
<dbReference type="EMBL" id="CP001751">
    <property type="protein sequence ID" value="ADE39664.1"/>
    <property type="molecule type" value="Genomic_DNA"/>
</dbReference>
<evidence type="ECO:0000313" key="1">
    <source>
        <dbReference type="EMBL" id="ADE39664.1"/>
    </source>
</evidence>
<name>D5BTR7_PUNMI</name>
<organism evidence="1 2">
    <name type="scientific">Puniceispirillum marinum (strain IMCC1322)</name>
    <dbReference type="NCBI Taxonomy" id="488538"/>
    <lineage>
        <taxon>Bacteria</taxon>
        <taxon>Pseudomonadati</taxon>
        <taxon>Pseudomonadota</taxon>
        <taxon>Alphaproteobacteria</taxon>
        <taxon>Candidatus Puniceispirillales</taxon>
        <taxon>Candidatus Puniceispirillaceae</taxon>
        <taxon>Candidatus Puniceispirillum</taxon>
    </lineage>
</organism>
<reference evidence="1 2" key="1">
    <citation type="journal article" date="2010" name="J. Bacteriol.">
        <title>Complete genome sequence of "Candidatus Puniceispirillum marinum" IMCC1322, a representative of the SAR116 clade in the Alphaproteobacteria.</title>
        <authorList>
            <person name="Oh H.M."/>
            <person name="Kwon K.K."/>
            <person name="Kang I."/>
            <person name="Kang S.G."/>
            <person name="Lee J.H."/>
            <person name="Kim S.J."/>
            <person name="Cho J.C."/>
        </authorList>
    </citation>
    <scope>NUCLEOTIDE SEQUENCE [LARGE SCALE GENOMIC DNA]</scope>
    <source>
        <strain evidence="1 2">IMCC1322</strain>
    </source>
</reference>
<evidence type="ECO:0000313" key="2">
    <source>
        <dbReference type="Proteomes" id="UP000007460"/>
    </source>
</evidence>
<sequence length="75" mass="7934">MLGLILVVGLVAAFTSDNVQEFREHSNGNAVYEWVVVSPCPTGMRQSGFALAPTGTVALKQVNRDGTVGEVCVPE</sequence>
<dbReference type="RefSeq" id="WP_013046291.1">
    <property type="nucleotide sequence ID" value="NC_014010.1"/>
</dbReference>
<dbReference type="KEGG" id="apb:SAR116_1421"/>
<protein>
    <submittedName>
        <fullName evidence="1">(NiFe) hydrogenase maturation protein HypF</fullName>
    </submittedName>
</protein>
<proteinExistence type="predicted"/>
<dbReference type="HOGENOM" id="CLU_2668416_0_0_5"/>
<gene>
    <name evidence="1" type="ordered locus">SAR116_1421</name>
</gene>